<organism evidence="1 2">
    <name type="scientific">Ambrosia artemisiifolia</name>
    <name type="common">Common ragweed</name>
    <dbReference type="NCBI Taxonomy" id="4212"/>
    <lineage>
        <taxon>Eukaryota</taxon>
        <taxon>Viridiplantae</taxon>
        <taxon>Streptophyta</taxon>
        <taxon>Embryophyta</taxon>
        <taxon>Tracheophyta</taxon>
        <taxon>Spermatophyta</taxon>
        <taxon>Magnoliopsida</taxon>
        <taxon>eudicotyledons</taxon>
        <taxon>Gunneridae</taxon>
        <taxon>Pentapetalae</taxon>
        <taxon>asterids</taxon>
        <taxon>campanulids</taxon>
        <taxon>Asterales</taxon>
        <taxon>Asteraceae</taxon>
        <taxon>Asteroideae</taxon>
        <taxon>Heliantheae alliance</taxon>
        <taxon>Heliantheae</taxon>
        <taxon>Ambrosia</taxon>
    </lineage>
</organism>
<sequence>MNRIYIIAARKTSTLLLTQSRTNLFAIRSWEIAEPSNVSIDTTMETSRILTKHARKYNTDAASLDSGPCKKDVSDTRSVSSWGVVPSSLTKAVGSVWKWNSFRIWRYQEDFKCQSMRAHV</sequence>
<evidence type="ECO:0000313" key="1">
    <source>
        <dbReference type="EMBL" id="KAI7738754.1"/>
    </source>
</evidence>
<proteinExistence type="predicted"/>
<name>A0AAD5CDS3_AMBAR</name>
<reference evidence="1" key="1">
    <citation type="submission" date="2022-06" db="EMBL/GenBank/DDBJ databases">
        <title>Uncovering the hologenomic basis of an extraordinary plant invasion.</title>
        <authorList>
            <person name="Bieker V.C."/>
            <person name="Martin M.D."/>
            <person name="Gilbert T."/>
            <person name="Hodgins K."/>
            <person name="Battlay P."/>
            <person name="Petersen B."/>
            <person name="Wilson J."/>
        </authorList>
    </citation>
    <scope>NUCLEOTIDE SEQUENCE</scope>
    <source>
        <strain evidence="1">AA19_3_7</strain>
        <tissue evidence="1">Leaf</tissue>
    </source>
</reference>
<protein>
    <submittedName>
        <fullName evidence="1">Uncharacterized protein</fullName>
    </submittedName>
</protein>
<evidence type="ECO:0000313" key="2">
    <source>
        <dbReference type="Proteomes" id="UP001206925"/>
    </source>
</evidence>
<keyword evidence="2" id="KW-1185">Reference proteome</keyword>
<accession>A0AAD5CDS3</accession>
<comment type="caution">
    <text evidence="1">The sequence shown here is derived from an EMBL/GenBank/DDBJ whole genome shotgun (WGS) entry which is preliminary data.</text>
</comment>
<dbReference type="Proteomes" id="UP001206925">
    <property type="component" value="Unassembled WGS sequence"/>
</dbReference>
<gene>
    <name evidence="1" type="ORF">M8C21_018605</name>
</gene>
<dbReference type="EMBL" id="JAMZMK010008730">
    <property type="protein sequence ID" value="KAI7738754.1"/>
    <property type="molecule type" value="Genomic_DNA"/>
</dbReference>
<dbReference type="AlphaFoldDB" id="A0AAD5CDS3"/>